<gene>
    <name evidence="1" type="ORF">Tco_1092521</name>
</gene>
<proteinExistence type="predicted"/>
<organism evidence="1 2">
    <name type="scientific">Tanacetum coccineum</name>
    <dbReference type="NCBI Taxonomy" id="301880"/>
    <lineage>
        <taxon>Eukaryota</taxon>
        <taxon>Viridiplantae</taxon>
        <taxon>Streptophyta</taxon>
        <taxon>Embryophyta</taxon>
        <taxon>Tracheophyta</taxon>
        <taxon>Spermatophyta</taxon>
        <taxon>Magnoliopsida</taxon>
        <taxon>eudicotyledons</taxon>
        <taxon>Gunneridae</taxon>
        <taxon>Pentapetalae</taxon>
        <taxon>asterids</taxon>
        <taxon>campanulids</taxon>
        <taxon>Asterales</taxon>
        <taxon>Asteraceae</taxon>
        <taxon>Asteroideae</taxon>
        <taxon>Anthemideae</taxon>
        <taxon>Anthemidinae</taxon>
        <taxon>Tanacetum</taxon>
    </lineage>
</organism>
<dbReference type="Proteomes" id="UP001151760">
    <property type="component" value="Unassembled WGS sequence"/>
</dbReference>
<keyword evidence="2" id="KW-1185">Reference proteome</keyword>
<name>A0ABQ5IA82_9ASTR</name>
<evidence type="ECO:0000313" key="2">
    <source>
        <dbReference type="Proteomes" id="UP001151760"/>
    </source>
</evidence>
<comment type="caution">
    <text evidence="1">The sequence shown here is derived from an EMBL/GenBank/DDBJ whole genome shotgun (WGS) entry which is preliminary data.</text>
</comment>
<evidence type="ECO:0000313" key="1">
    <source>
        <dbReference type="EMBL" id="GJT97003.1"/>
    </source>
</evidence>
<protein>
    <submittedName>
        <fullName evidence="1">Uncharacterized protein</fullName>
    </submittedName>
</protein>
<reference evidence="1" key="1">
    <citation type="journal article" date="2022" name="Int. J. Mol. Sci.">
        <title>Draft Genome of Tanacetum Coccineum: Genomic Comparison of Closely Related Tanacetum-Family Plants.</title>
        <authorList>
            <person name="Yamashiro T."/>
            <person name="Shiraishi A."/>
            <person name="Nakayama K."/>
            <person name="Satake H."/>
        </authorList>
    </citation>
    <scope>NUCLEOTIDE SEQUENCE</scope>
</reference>
<dbReference type="EMBL" id="BQNB010020532">
    <property type="protein sequence ID" value="GJT97003.1"/>
    <property type="molecule type" value="Genomic_DNA"/>
</dbReference>
<sequence length="68" mass="7898">MVEPEKPKKKKDKIEYDADIAQRLQADLDEEARLEKEREEEASKTANIAEWDDVQAMMDADYELAAKL</sequence>
<reference evidence="1" key="2">
    <citation type="submission" date="2022-01" db="EMBL/GenBank/DDBJ databases">
        <authorList>
            <person name="Yamashiro T."/>
            <person name="Shiraishi A."/>
            <person name="Satake H."/>
            <person name="Nakayama K."/>
        </authorList>
    </citation>
    <scope>NUCLEOTIDE SEQUENCE</scope>
</reference>
<accession>A0ABQ5IA82</accession>